<evidence type="ECO:0000256" key="7">
    <source>
        <dbReference type="ARBA" id="ARBA00047092"/>
    </source>
</evidence>
<evidence type="ECO:0000256" key="2">
    <source>
        <dbReference type="ARBA" id="ARBA00010225"/>
    </source>
</evidence>
<feature type="domain" description="Vacuolar protein 14 C-terminal Fig4-binding" evidence="9">
    <location>
        <begin position="552"/>
        <end position="729"/>
    </location>
</feature>
<dbReference type="PANTHER" id="PTHR16023:SF0">
    <property type="entry name" value="PROTEIN VAC14 HOMOLOG"/>
    <property type="match status" value="1"/>
</dbReference>
<dbReference type="EMBL" id="GGYP01003459">
    <property type="protein sequence ID" value="MDE48230.1"/>
    <property type="molecule type" value="Transcribed_RNA"/>
</dbReference>
<evidence type="ECO:0000256" key="1">
    <source>
        <dbReference type="ARBA" id="ARBA00004308"/>
    </source>
</evidence>
<comment type="similarity">
    <text evidence="2">Belongs to the VAC14 family.</text>
</comment>
<protein>
    <recommendedName>
        <fullName evidence="3">Protein VAC14 homolog</fullName>
    </recommendedName>
</protein>
<keyword evidence="4" id="KW-0677">Repeat</keyword>
<dbReference type="Pfam" id="PF11916">
    <property type="entry name" value="Vac14_Fig4_bd"/>
    <property type="match status" value="1"/>
</dbReference>
<evidence type="ECO:0000256" key="6">
    <source>
        <dbReference type="ARBA" id="ARBA00045654"/>
    </source>
</evidence>
<reference evidence="10" key="1">
    <citation type="submission" date="2018-10" db="EMBL/GenBank/DDBJ databases">
        <title>Transcriptome assembly of Aceria tosichella (Wheat curl mite) Type 2.</title>
        <authorList>
            <person name="Scully E.D."/>
            <person name="Geib S.M."/>
            <person name="Palmer N.A."/>
            <person name="Gupta A.K."/>
            <person name="Sarath G."/>
            <person name="Tatineni S."/>
        </authorList>
    </citation>
    <scope>NUCLEOTIDE SEQUENCE</scope>
    <source>
        <strain evidence="10">LincolnNE</strain>
    </source>
</reference>
<evidence type="ECO:0000256" key="5">
    <source>
        <dbReference type="ARBA" id="ARBA00023136"/>
    </source>
</evidence>
<dbReference type="GO" id="GO:0070772">
    <property type="term" value="C:PAS complex"/>
    <property type="evidence" value="ECO:0007669"/>
    <property type="project" value="InterPro"/>
</dbReference>
<name>A0A6G1SE85_9ACAR</name>
<dbReference type="InterPro" id="IPR021841">
    <property type="entry name" value="VAC14_Fig4p-bd"/>
</dbReference>
<dbReference type="GO" id="GO:0010008">
    <property type="term" value="C:endosome membrane"/>
    <property type="evidence" value="ECO:0007669"/>
    <property type="project" value="TreeGrafter"/>
</dbReference>
<organism evidence="10">
    <name type="scientific">Aceria tosichella</name>
    <name type="common">wheat curl mite</name>
    <dbReference type="NCBI Taxonomy" id="561515"/>
    <lineage>
        <taxon>Eukaryota</taxon>
        <taxon>Metazoa</taxon>
        <taxon>Ecdysozoa</taxon>
        <taxon>Arthropoda</taxon>
        <taxon>Chelicerata</taxon>
        <taxon>Arachnida</taxon>
        <taxon>Acari</taxon>
        <taxon>Acariformes</taxon>
        <taxon>Trombidiformes</taxon>
        <taxon>Prostigmata</taxon>
        <taxon>Eupodina</taxon>
        <taxon>Eriophyoidea</taxon>
        <taxon>Eriophyidae</taxon>
        <taxon>Eriophyinae</taxon>
        <taxon>Aceriini</taxon>
        <taxon>Aceria</taxon>
    </lineage>
</organism>
<comment type="subcellular location">
    <subcellularLocation>
        <location evidence="1">Endomembrane system</location>
    </subcellularLocation>
</comment>
<keyword evidence="5" id="KW-0472">Membrane</keyword>
<evidence type="ECO:0000256" key="8">
    <source>
        <dbReference type="SAM" id="MobiDB-lite"/>
    </source>
</evidence>
<feature type="region of interest" description="Disordered" evidence="8">
    <location>
        <begin position="738"/>
        <end position="780"/>
    </location>
</feature>
<dbReference type="AlphaFoldDB" id="A0A6G1SE85"/>
<sequence length="812" mass="92051">MSDISRTDSSISDYSPLSQACIRALTDRMDDKRKFAANEIEKMTAEFAMSNNLTMVNRLIIVLGRRFCLSHHQNTRKGGLLGLAAVMVGFKNGSLTEPPPEMIEEVVRPVLTCLLDSDPRVRHYACEALINVTKVARANILPQFELVFDSLTKMVADNDITVRAGSESIDRLLKDIIVETNDLKLEDFVVKLEEYIYTKNPCTRMFIISWVRLLDSKVDIIKYLPHLLDGILNCLYDSNDEIRASILVLLSEFLNKIVTRPSDETNISALIKILLKHTRNVRESPVQYNCIAWIRQLIRLMDGSQLLSFTPDILSAILPCLAYQPIEDFDLDGRVFNATASKRHIPTPVDQGNICEISNLVNSSLQELVINVLCDRKNTSNLDPISSDLVAILEVLSNELQRQEHPVIRLAILDWFRALRDAEPEFISLQLSQPKLFQPLLDTLSARSDAVVKNALRVITEIFHDDISEDQQQMRRNVSGIVDESSSKDDDDQDSRKSYGRSSQNQPKSPMSSTAKRVAITTNETPVVNQCEPNIQRFIQALYKTFRENELVFEERGTFIVLNLCSMIAPDRVYSSFAEIIKEEKTDFKFAYNLVQKLNQILLTTQPLFALRSRLSNDDDPDLVVLFHNLYMAWCHSPIAAITLCLLTNHHRHANEMVMALSRTDITVELMIQIDWIVQLIESPVFAPLRIRLLDPNNNHFLIQALYGLLMILPQSDAYRKLSNRLNQVHRFMSMNTQTTHLRTSQSASSKPTTTSSTSSHSSSGPAKEPKKAGLSLPVSSSSTSLETLMKHFHNVQNLRTKHMVSRNVDVE</sequence>
<dbReference type="SUPFAM" id="SSF48371">
    <property type="entry name" value="ARM repeat"/>
    <property type="match status" value="1"/>
</dbReference>
<feature type="region of interest" description="Disordered" evidence="8">
    <location>
        <begin position="479"/>
        <end position="516"/>
    </location>
</feature>
<feature type="compositionally biased region" description="Polar residues" evidence="8">
    <location>
        <begin position="500"/>
        <end position="516"/>
    </location>
</feature>
<accession>A0A6G1SE85</accession>
<feature type="compositionally biased region" description="Low complexity" evidence="8">
    <location>
        <begin position="744"/>
        <end position="764"/>
    </location>
</feature>
<evidence type="ECO:0000313" key="10">
    <source>
        <dbReference type="EMBL" id="MDE48230.1"/>
    </source>
</evidence>
<dbReference type="PANTHER" id="PTHR16023">
    <property type="entry name" value="TAX1 BINDING PROTEIN-RELATED"/>
    <property type="match status" value="1"/>
</dbReference>
<evidence type="ECO:0000256" key="3">
    <source>
        <dbReference type="ARBA" id="ARBA00013840"/>
    </source>
</evidence>
<dbReference type="Pfam" id="PF12755">
    <property type="entry name" value="Vac14_Fab1_bd"/>
    <property type="match status" value="1"/>
</dbReference>
<comment type="subunit">
    <text evidence="7">Forms pentamers. Component of the PI(3,5)P2 regulatory complex/PAS complex, at least composed of PIKFYVE, FIG4 and VAC14. VAC14 nucleates the assembly of the complex and serves as a scaffold by pentamerizing into a star-shaped structure, which can bind a single copy each of PIKFYVE and FIG4 and coordinates their activities. Interacts with NOS1.</text>
</comment>
<gene>
    <name evidence="10" type="primary">vac14</name>
    <name evidence="10" type="ORF">g.11209</name>
</gene>
<dbReference type="Gene3D" id="1.25.10.10">
    <property type="entry name" value="Leucine-rich Repeat Variant"/>
    <property type="match status" value="2"/>
</dbReference>
<proteinExistence type="inferred from homology"/>
<dbReference type="InterPro" id="IPR026825">
    <property type="entry name" value="Vac14"/>
</dbReference>
<evidence type="ECO:0000259" key="9">
    <source>
        <dbReference type="Pfam" id="PF11916"/>
    </source>
</evidence>
<comment type="function">
    <text evidence="6">Scaffold protein component of the PI(3,5)P2 regulatory complex which regulates both the synthesis and turnover of phosphatidylinositol 3,5-bisphosphate (PtdIns(3,5)P2). Pentamerizes into a star-shaped structure and nucleates the assembly of the complex. The pentamer binds a single copy each of PIKFYVE and FIG4 and coordinates both PIKfyve kinase activity and FIG4 phosphatase activity, being required to maintain normal levels of phosphatidylinositol 3-phosphate (PtdIns(3)P) and phosphatidylinositol 5-phosphate (PtdIns(5)P). Plays a role in the biogenesis of endosome carrier vesicles (ECV) / multivesicular bodies (MVB) transport intermediates from early endosomes.</text>
</comment>
<dbReference type="GO" id="GO:0006661">
    <property type="term" value="P:phosphatidylinositol biosynthetic process"/>
    <property type="evidence" value="ECO:0007669"/>
    <property type="project" value="InterPro"/>
</dbReference>
<dbReference type="InterPro" id="IPR011989">
    <property type="entry name" value="ARM-like"/>
</dbReference>
<dbReference type="InterPro" id="IPR016024">
    <property type="entry name" value="ARM-type_fold"/>
</dbReference>
<evidence type="ECO:0000256" key="4">
    <source>
        <dbReference type="ARBA" id="ARBA00022737"/>
    </source>
</evidence>